<evidence type="ECO:0000256" key="3">
    <source>
        <dbReference type="ARBA" id="ARBA00022679"/>
    </source>
</evidence>
<dbReference type="Proteomes" id="UP000178367">
    <property type="component" value="Unassembled WGS sequence"/>
</dbReference>
<comment type="caution">
    <text evidence="8">The sequence shown here is derived from an EMBL/GenBank/DDBJ whole genome shotgun (WGS) entry which is preliminary data.</text>
</comment>
<dbReference type="Gene3D" id="3.40.50.12230">
    <property type="match status" value="1"/>
</dbReference>
<evidence type="ECO:0000256" key="5">
    <source>
        <dbReference type="HAMAP-Rule" id="MF_00182"/>
    </source>
</evidence>
<evidence type="ECO:0000256" key="1">
    <source>
        <dbReference type="ARBA" id="ARBA00010699"/>
    </source>
</evidence>
<feature type="binding site" evidence="5">
    <location>
        <begin position="109"/>
        <end position="112"/>
    </location>
    <ligand>
        <name>(6S)-5,6,7,8-tetrahydrofolate</name>
        <dbReference type="ChEBI" id="CHEBI:57453"/>
    </ligand>
</feature>
<dbReference type="SUPFAM" id="SSF53328">
    <property type="entry name" value="Formyltransferase"/>
    <property type="match status" value="1"/>
</dbReference>
<dbReference type="EMBL" id="MFGB01000005">
    <property type="protein sequence ID" value="OGF28008.1"/>
    <property type="molecule type" value="Genomic_DNA"/>
</dbReference>
<dbReference type="InterPro" id="IPR041711">
    <property type="entry name" value="Met-tRNA-FMT_N"/>
</dbReference>
<proteinExistence type="inferred from homology"/>
<evidence type="ECO:0000313" key="9">
    <source>
        <dbReference type="Proteomes" id="UP000178367"/>
    </source>
</evidence>
<dbReference type="InterPro" id="IPR002376">
    <property type="entry name" value="Formyl_transf_N"/>
</dbReference>
<dbReference type="CDD" id="cd08646">
    <property type="entry name" value="FMT_core_Met-tRNA-FMT_N"/>
    <property type="match status" value="1"/>
</dbReference>
<dbReference type="CDD" id="cd08704">
    <property type="entry name" value="Met_tRNA_FMT_C"/>
    <property type="match status" value="1"/>
</dbReference>
<organism evidence="8 9">
    <name type="scientific">Candidatus Falkowbacteria bacterium RIFOXYA2_FULL_47_19</name>
    <dbReference type="NCBI Taxonomy" id="1797994"/>
    <lineage>
        <taxon>Bacteria</taxon>
        <taxon>Candidatus Falkowiibacteriota</taxon>
    </lineage>
</organism>
<dbReference type="InterPro" id="IPR036477">
    <property type="entry name" value="Formyl_transf_N_sf"/>
</dbReference>
<evidence type="ECO:0000313" key="8">
    <source>
        <dbReference type="EMBL" id="OGF28008.1"/>
    </source>
</evidence>
<dbReference type="Pfam" id="PF02911">
    <property type="entry name" value="Formyl_trans_C"/>
    <property type="match status" value="1"/>
</dbReference>
<dbReference type="EC" id="2.1.2.9" evidence="2 5"/>
<dbReference type="InterPro" id="IPR005793">
    <property type="entry name" value="Formyl_trans_C"/>
</dbReference>
<accession>A0A1F5SMS5</accession>
<dbReference type="AlphaFoldDB" id="A0A1F5SMS5"/>
<dbReference type="PANTHER" id="PTHR11138:SF5">
    <property type="entry name" value="METHIONYL-TRNA FORMYLTRANSFERASE, MITOCHONDRIAL"/>
    <property type="match status" value="1"/>
</dbReference>
<dbReference type="PROSITE" id="PS00373">
    <property type="entry name" value="GART"/>
    <property type="match status" value="1"/>
</dbReference>
<comment type="similarity">
    <text evidence="1 5">Belongs to the Fmt family.</text>
</comment>
<comment type="catalytic activity">
    <reaction evidence="5">
        <text>L-methionyl-tRNA(fMet) + (6R)-10-formyltetrahydrofolate = N-formyl-L-methionyl-tRNA(fMet) + (6S)-5,6,7,8-tetrahydrofolate + H(+)</text>
        <dbReference type="Rhea" id="RHEA:24380"/>
        <dbReference type="Rhea" id="RHEA-COMP:9952"/>
        <dbReference type="Rhea" id="RHEA-COMP:9953"/>
        <dbReference type="ChEBI" id="CHEBI:15378"/>
        <dbReference type="ChEBI" id="CHEBI:57453"/>
        <dbReference type="ChEBI" id="CHEBI:78530"/>
        <dbReference type="ChEBI" id="CHEBI:78844"/>
        <dbReference type="ChEBI" id="CHEBI:195366"/>
        <dbReference type="EC" id="2.1.2.9"/>
    </reaction>
</comment>
<dbReference type="STRING" id="1797994.A2227_05055"/>
<dbReference type="SUPFAM" id="SSF50486">
    <property type="entry name" value="FMT C-terminal domain-like"/>
    <property type="match status" value="1"/>
</dbReference>
<gene>
    <name evidence="5" type="primary">fmt</name>
    <name evidence="8" type="ORF">A2227_05055</name>
</gene>
<dbReference type="InterPro" id="IPR005794">
    <property type="entry name" value="Fmt"/>
</dbReference>
<dbReference type="GO" id="GO:0004479">
    <property type="term" value="F:methionyl-tRNA formyltransferase activity"/>
    <property type="evidence" value="ECO:0007669"/>
    <property type="project" value="UniProtKB-UniRule"/>
</dbReference>
<evidence type="ECO:0000256" key="2">
    <source>
        <dbReference type="ARBA" id="ARBA00012261"/>
    </source>
</evidence>
<dbReference type="NCBIfam" id="TIGR00460">
    <property type="entry name" value="fmt"/>
    <property type="match status" value="1"/>
</dbReference>
<evidence type="ECO:0000259" key="6">
    <source>
        <dbReference type="Pfam" id="PF00551"/>
    </source>
</evidence>
<protein>
    <recommendedName>
        <fullName evidence="2 5">Methionyl-tRNA formyltransferase</fullName>
        <ecNumber evidence="2 5">2.1.2.9</ecNumber>
    </recommendedName>
</protein>
<keyword evidence="3 5" id="KW-0808">Transferase</keyword>
<evidence type="ECO:0000259" key="7">
    <source>
        <dbReference type="Pfam" id="PF02911"/>
    </source>
</evidence>
<dbReference type="InterPro" id="IPR044135">
    <property type="entry name" value="Met-tRNA-FMT_C"/>
</dbReference>
<evidence type="ECO:0000256" key="4">
    <source>
        <dbReference type="ARBA" id="ARBA00022917"/>
    </source>
</evidence>
<dbReference type="InterPro" id="IPR011034">
    <property type="entry name" value="Formyl_transferase-like_C_sf"/>
</dbReference>
<dbReference type="HAMAP" id="MF_00182">
    <property type="entry name" value="Formyl_trans"/>
    <property type="match status" value="1"/>
</dbReference>
<comment type="function">
    <text evidence="5">Attaches a formyl group to the free amino group of methionyl-tRNA(fMet). The formyl group appears to play a dual role in the initiator identity of N-formylmethionyl-tRNA by promoting its recognition by IF2 and preventing the misappropriation of this tRNA by the elongation apparatus.</text>
</comment>
<name>A0A1F5SMS5_9BACT</name>
<feature type="domain" description="Formyl transferase N-terminal" evidence="6">
    <location>
        <begin position="7"/>
        <end position="176"/>
    </location>
</feature>
<sequence length="313" mass="34894">MSVKKIKTIFIGTPDFGIPALRALIKDEVFDVVAVITQPDKKTGRKQILTPPPIKLEAQKYKIPIYQPEKISRHPIANIDLIVVAAYAQILPENILSTPKYGCLNIHGSLLPKYRGASCIQAAIMAGDKETGITIMKMDKGLDTGPILAQRSIPIENTDTAGTLFDKLSLLGAELLLPTLKDHIAGKISPQSQDETLASYARQLKKEDGLIDFKKSAEEIERFVRAMSPWPTSFYHETRNMKHGDGKIIKIIETNHVPIRINEYEPGKFFVFENKLAMQCGQNALIIKKIQPEGKKIMSGEEFINGYKNLLAE</sequence>
<dbReference type="GO" id="GO:0005829">
    <property type="term" value="C:cytosol"/>
    <property type="evidence" value="ECO:0007669"/>
    <property type="project" value="TreeGrafter"/>
</dbReference>
<dbReference type="PANTHER" id="PTHR11138">
    <property type="entry name" value="METHIONYL-TRNA FORMYLTRANSFERASE"/>
    <property type="match status" value="1"/>
</dbReference>
<reference evidence="8 9" key="1">
    <citation type="journal article" date="2016" name="Nat. Commun.">
        <title>Thousands of microbial genomes shed light on interconnected biogeochemical processes in an aquifer system.</title>
        <authorList>
            <person name="Anantharaman K."/>
            <person name="Brown C.T."/>
            <person name="Hug L.A."/>
            <person name="Sharon I."/>
            <person name="Castelle C.J."/>
            <person name="Probst A.J."/>
            <person name="Thomas B.C."/>
            <person name="Singh A."/>
            <person name="Wilkins M.J."/>
            <person name="Karaoz U."/>
            <person name="Brodie E.L."/>
            <person name="Williams K.H."/>
            <person name="Hubbard S.S."/>
            <person name="Banfield J.F."/>
        </authorList>
    </citation>
    <scope>NUCLEOTIDE SEQUENCE [LARGE SCALE GENOMIC DNA]</scope>
</reference>
<dbReference type="Pfam" id="PF00551">
    <property type="entry name" value="Formyl_trans_N"/>
    <property type="match status" value="1"/>
</dbReference>
<keyword evidence="4 5" id="KW-0648">Protein biosynthesis</keyword>
<dbReference type="InterPro" id="IPR001555">
    <property type="entry name" value="GART_AS"/>
</dbReference>
<feature type="domain" description="Formyl transferase C-terminal" evidence="7">
    <location>
        <begin position="204"/>
        <end position="307"/>
    </location>
</feature>